<sequence length="258" mass="28539">MTLPTLLGRKSLFHKHLQEIIIRASCHALLLFPDKRGLGSRLNQHTRLSNLIVENFVLEFTISQKDILTSSVRNVEEDPSSITLGFESVSSTVHSPWATLQAIYKVINNIGLNQKLDAYLNPSLNTATSNTLKTQPFLVMAGVDPYATFRISLQAKVSNNLPFGFQDPAFAPLNSKIFAPKNVSQLAIWDSQANPTAAITAWVTPGLYITELTVFEDLGQSIHLDMLWAASSFSSLLSQLFLPVSTMYYKARIGSILV</sequence>
<proteinExistence type="predicted"/>
<reference evidence="1 2" key="1">
    <citation type="journal article" date="2018" name="Genome Biol. Evol.">
        <title>Multiple Roots of Fruiting Body Formation in Amoebozoa.</title>
        <authorList>
            <person name="Hillmann F."/>
            <person name="Forbes G."/>
            <person name="Novohradska S."/>
            <person name="Ferling I."/>
            <person name="Riege K."/>
            <person name="Groth M."/>
            <person name="Westermann M."/>
            <person name="Marz M."/>
            <person name="Spaller T."/>
            <person name="Winckler T."/>
            <person name="Schaap P."/>
            <person name="Glockner G."/>
        </authorList>
    </citation>
    <scope>NUCLEOTIDE SEQUENCE [LARGE SCALE GENOMIC DNA]</scope>
    <source>
        <strain evidence="1 2">Jena</strain>
    </source>
</reference>
<keyword evidence="2" id="KW-1185">Reference proteome</keyword>
<dbReference type="EMBL" id="MDYQ01000423">
    <property type="protein sequence ID" value="PRP74963.1"/>
    <property type="molecule type" value="Genomic_DNA"/>
</dbReference>
<gene>
    <name evidence="1" type="ORF">PROFUN_15996</name>
</gene>
<protein>
    <submittedName>
        <fullName evidence="1">Uncharacterized protein</fullName>
    </submittedName>
</protein>
<evidence type="ECO:0000313" key="2">
    <source>
        <dbReference type="Proteomes" id="UP000241769"/>
    </source>
</evidence>
<evidence type="ECO:0000313" key="1">
    <source>
        <dbReference type="EMBL" id="PRP74963.1"/>
    </source>
</evidence>
<dbReference type="AlphaFoldDB" id="A0A2P6MTD2"/>
<accession>A0A2P6MTD2</accession>
<dbReference type="InParanoid" id="A0A2P6MTD2"/>
<dbReference type="Proteomes" id="UP000241769">
    <property type="component" value="Unassembled WGS sequence"/>
</dbReference>
<name>A0A2P6MTD2_9EUKA</name>
<comment type="caution">
    <text evidence="1">The sequence shown here is derived from an EMBL/GenBank/DDBJ whole genome shotgun (WGS) entry which is preliminary data.</text>
</comment>
<organism evidence="1 2">
    <name type="scientific">Planoprotostelium fungivorum</name>
    <dbReference type="NCBI Taxonomy" id="1890364"/>
    <lineage>
        <taxon>Eukaryota</taxon>
        <taxon>Amoebozoa</taxon>
        <taxon>Evosea</taxon>
        <taxon>Variosea</taxon>
        <taxon>Cavosteliida</taxon>
        <taxon>Cavosteliaceae</taxon>
        <taxon>Planoprotostelium</taxon>
    </lineage>
</organism>